<proteinExistence type="predicted"/>
<accession>A0ABS4INI8</accession>
<evidence type="ECO:0000313" key="2">
    <source>
        <dbReference type="EMBL" id="MBP1988591.1"/>
    </source>
</evidence>
<evidence type="ECO:0000313" key="3">
    <source>
        <dbReference type="Proteomes" id="UP001519287"/>
    </source>
</evidence>
<dbReference type="InterPro" id="IPR031329">
    <property type="entry name" value="NEUT/ALK_ceramidase_N"/>
</dbReference>
<organism evidence="2 3">
    <name type="scientific">Paenibacillus eucommiae</name>
    <dbReference type="NCBI Taxonomy" id="1355755"/>
    <lineage>
        <taxon>Bacteria</taxon>
        <taxon>Bacillati</taxon>
        <taxon>Bacillota</taxon>
        <taxon>Bacilli</taxon>
        <taxon>Bacillales</taxon>
        <taxon>Paenibacillaceae</taxon>
        <taxon>Paenibacillus</taxon>
    </lineage>
</organism>
<sequence length="436" mass="48631">MKVNNALDIGTAKMDITPDEPLHLIMTSDSPRTSKGVKHRLHARVLIIRVEEKDGRQHNSIFISVDIIFFPQSCVDSLRSQIAKRWGIDMEAIVLHATHTHSAPYPVYGFDASAIDSSYDAEFDGYMGFVEKAIIEGIGQAMTDMQPVLAERGSGTCTFASNRRKLVDGQWLMAPDENGPIDPEVTVIRFQKPDGEVKALLVHYTCHPTTTYEDYYSSDYPGAAMDAIEQQHDGDVVSLFMQGCCGDVRPGLIRDGLYCEGSDAEVRKLASELTQEVMAVVRRPMRRLESASFLACHRVIELPYRYMPTLEELKASVNDPGMMGSWSRSLLANPQSMKPLETLEITYIRLFDKLAIVAMNAEMVIEYGHFMKEISAGAIIPLGYSNGNIGYVPTERQLEEGGYEGRSFFFIQGRPSPFDPVIERLVKEAIVDLITG</sequence>
<dbReference type="EMBL" id="JAGGLB010000001">
    <property type="protein sequence ID" value="MBP1988591.1"/>
    <property type="molecule type" value="Genomic_DNA"/>
</dbReference>
<feature type="domain" description="Neutral/alkaline non-lysosomal ceramidase N-terminal" evidence="1">
    <location>
        <begin position="9"/>
        <end position="271"/>
    </location>
</feature>
<dbReference type="Proteomes" id="UP001519287">
    <property type="component" value="Unassembled WGS sequence"/>
</dbReference>
<gene>
    <name evidence="2" type="ORF">J2Z66_000186</name>
</gene>
<keyword evidence="3" id="KW-1185">Reference proteome</keyword>
<reference evidence="2 3" key="1">
    <citation type="submission" date="2021-03" db="EMBL/GenBank/DDBJ databases">
        <title>Genomic Encyclopedia of Type Strains, Phase IV (KMG-IV): sequencing the most valuable type-strain genomes for metagenomic binning, comparative biology and taxonomic classification.</title>
        <authorList>
            <person name="Goeker M."/>
        </authorList>
    </citation>
    <scope>NUCLEOTIDE SEQUENCE [LARGE SCALE GENOMIC DNA]</scope>
    <source>
        <strain evidence="2 3">DSM 26048</strain>
    </source>
</reference>
<comment type="caution">
    <text evidence="2">The sequence shown here is derived from an EMBL/GenBank/DDBJ whole genome shotgun (WGS) entry which is preliminary data.</text>
</comment>
<dbReference type="Pfam" id="PF04734">
    <property type="entry name" value="Ceramidase_alk"/>
    <property type="match status" value="1"/>
</dbReference>
<name>A0ABS4INI8_9BACL</name>
<evidence type="ECO:0000259" key="1">
    <source>
        <dbReference type="Pfam" id="PF04734"/>
    </source>
</evidence>
<protein>
    <recommendedName>
        <fullName evidence="1">Neutral/alkaline non-lysosomal ceramidase N-terminal domain-containing protein</fullName>
    </recommendedName>
</protein>
<dbReference type="RefSeq" id="WP_209968691.1">
    <property type="nucleotide sequence ID" value="NZ_JAGGLB010000001.1"/>
</dbReference>